<dbReference type="EMBL" id="RQGG01000050">
    <property type="protein sequence ID" value="TGL47182.1"/>
    <property type="molecule type" value="Genomic_DNA"/>
</dbReference>
<reference evidence="1" key="1">
    <citation type="journal article" date="2019" name="PLoS Negl. Trop. Dis.">
        <title>Revisiting the worldwide diversity of Leptospira species in the environment.</title>
        <authorList>
            <person name="Vincent A.T."/>
            <person name="Schiettekatte O."/>
            <person name="Bourhy P."/>
            <person name="Veyrier F.J."/>
            <person name="Picardeau M."/>
        </authorList>
    </citation>
    <scope>NUCLEOTIDE SEQUENCE [LARGE SCALE GENOMIC DNA]</scope>
    <source>
        <strain evidence="1">201702454</strain>
    </source>
</reference>
<accession>A0A4R9JNV8</accession>
<dbReference type="Proteomes" id="UP000297609">
    <property type="component" value="Unassembled WGS sequence"/>
</dbReference>
<evidence type="ECO:0000313" key="1">
    <source>
        <dbReference type="EMBL" id="TGL47182.1"/>
    </source>
</evidence>
<name>A0A4R9JNV8_9LEPT</name>
<evidence type="ECO:0000313" key="2">
    <source>
        <dbReference type="Proteomes" id="UP000297609"/>
    </source>
</evidence>
<dbReference type="AlphaFoldDB" id="A0A4R9JNV8"/>
<dbReference type="OrthoDB" id="343291at2"/>
<protein>
    <submittedName>
        <fullName evidence="1">Uncharacterized protein</fullName>
    </submittedName>
</protein>
<keyword evidence="2" id="KW-1185">Reference proteome</keyword>
<proteinExistence type="predicted"/>
<dbReference type="RefSeq" id="WP_135620864.1">
    <property type="nucleotide sequence ID" value="NZ_RQGG01000050.1"/>
</dbReference>
<gene>
    <name evidence="1" type="ORF">EHQ59_16260</name>
</gene>
<comment type="caution">
    <text evidence="1">The sequence shown here is derived from an EMBL/GenBank/DDBJ whole genome shotgun (WGS) entry which is preliminary data.</text>
</comment>
<sequence length="442" mass="50237">MNYSKQFSFPILLRCFLLFLFYPLSIFSQTKEEEPKSITIDTNTEIVSDFIWRGYSFTGEGQNRRDGAAYQSFTYAPALQPTVSVWSHDKKFEWLLFGNFQLTNRDDKDSDKRIFQTSPGAVGPSYIGEDPRFYDPYNQDPCVQSVQNQITGREAANPACSGFIPNQGYGPKKEPNGNKRADGMFFSMSYHFDPSALGDFSVGIWFYNTFQKTPNSLLLPSTQKTNPVVSGGAANSFNSNNPDAQTRLSWHEYFFHWKLPIARILKPMISYYTQFSTENGGLMAGKNYLSLSANYTFFEGKFFRIQPQWNIGYTMSNNMIDNRNGIQDITSAISFFFGDFFVKGAHILRPNAYLYDTNNYFGYAGGDPDKATWNRTSEDGKVVNPSRLYGAYNTAILNAIEDVNTGNPLNDVLIKTSLRESYTLQKIPVHLFYVSLGYSKSF</sequence>
<organism evidence="1 2">
    <name type="scientific">Leptospira kemamanensis</name>
    <dbReference type="NCBI Taxonomy" id="2484942"/>
    <lineage>
        <taxon>Bacteria</taxon>
        <taxon>Pseudomonadati</taxon>
        <taxon>Spirochaetota</taxon>
        <taxon>Spirochaetia</taxon>
        <taxon>Leptospirales</taxon>
        <taxon>Leptospiraceae</taxon>
        <taxon>Leptospira</taxon>
    </lineage>
</organism>